<evidence type="ECO:0000313" key="3">
    <source>
        <dbReference type="Proteomes" id="UP000596742"/>
    </source>
</evidence>
<organism evidence="2 3">
    <name type="scientific">Mytilus galloprovincialis</name>
    <name type="common">Mediterranean mussel</name>
    <dbReference type="NCBI Taxonomy" id="29158"/>
    <lineage>
        <taxon>Eukaryota</taxon>
        <taxon>Metazoa</taxon>
        <taxon>Spiralia</taxon>
        <taxon>Lophotrochozoa</taxon>
        <taxon>Mollusca</taxon>
        <taxon>Bivalvia</taxon>
        <taxon>Autobranchia</taxon>
        <taxon>Pteriomorphia</taxon>
        <taxon>Mytilida</taxon>
        <taxon>Mytiloidea</taxon>
        <taxon>Mytilidae</taxon>
        <taxon>Mytilinae</taxon>
        <taxon>Mytilus</taxon>
    </lineage>
</organism>
<reference evidence="2" key="1">
    <citation type="submission" date="2018-11" db="EMBL/GenBank/DDBJ databases">
        <authorList>
            <person name="Alioto T."/>
            <person name="Alioto T."/>
        </authorList>
    </citation>
    <scope>NUCLEOTIDE SEQUENCE</scope>
</reference>
<sequence length="99" mass="11542">MMVKKAGLDHYFYIWFTCEPILVCRIPVVVVCIIRGGQAILDEYDLTEFRTFWAPTGGQAILNEYNLTEFRTFLATTGDETILDEDNLTEFRTFSPHRR</sequence>
<feature type="transmembrane region" description="Helical" evidence="1">
    <location>
        <begin position="12"/>
        <end position="34"/>
    </location>
</feature>
<name>A0A8B6C5A4_MYTGA</name>
<evidence type="ECO:0000256" key="1">
    <source>
        <dbReference type="SAM" id="Phobius"/>
    </source>
</evidence>
<evidence type="ECO:0000313" key="2">
    <source>
        <dbReference type="EMBL" id="VDH99635.1"/>
    </source>
</evidence>
<dbReference type="Proteomes" id="UP000596742">
    <property type="component" value="Unassembled WGS sequence"/>
</dbReference>
<gene>
    <name evidence="2" type="ORF">MGAL_10B085660</name>
</gene>
<keyword evidence="1" id="KW-0812">Transmembrane</keyword>
<keyword evidence="3" id="KW-1185">Reference proteome</keyword>
<keyword evidence="1" id="KW-1133">Transmembrane helix</keyword>
<dbReference type="AlphaFoldDB" id="A0A8B6C5A4"/>
<dbReference type="EMBL" id="UYJE01001159">
    <property type="protein sequence ID" value="VDH99635.1"/>
    <property type="molecule type" value="Genomic_DNA"/>
</dbReference>
<accession>A0A8B6C5A4</accession>
<comment type="caution">
    <text evidence="2">The sequence shown here is derived from an EMBL/GenBank/DDBJ whole genome shotgun (WGS) entry which is preliminary data.</text>
</comment>
<protein>
    <submittedName>
        <fullName evidence="2">Uncharacterized protein</fullName>
    </submittedName>
</protein>
<proteinExistence type="predicted"/>
<keyword evidence="1" id="KW-0472">Membrane</keyword>